<evidence type="ECO:0000313" key="3">
    <source>
        <dbReference type="Proteomes" id="UP000623608"/>
    </source>
</evidence>
<keyword evidence="1" id="KW-1133">Transmembrane helix</keyword>
<protein>
    <recommendedName>
        <fullName evidence="4">Anti-sigma factor</fullName>
    </recommendedName>
</protein>
<evidence type="ECO:0000313" key="2">
    <source>
        <dbReference type="EMBL" id="GIF18999.1"/>
    </source>
</evidence>
<dbReference type="RefSeq" id="WP_203801877.1">
    <property type="nucleotide sequence ID" value="NZ_BOMY01000012.1"/>
</dbReference>
<gene>
    <name evidence="2" type="ORF">Ate02nite_17290</name>
</gene>
<keyword evidence="1" id="KW-0472">Membrane</keyword>
<keyword evidence="1" id="KW-0812">Transmembrane</keyword>
<evidence type="ECO:0008006" key="4">
    <source>
        <dbReference type="Google" id="ProtNLM"/>
    </source>
</evidence>
<dbReference type="Proteomes" id="UP000623608">
    <property type="component" value="Unassembled WGS sequence"/>
</dbReference>
<dbReference type="AlphaFoldDB" id="A0A919NHY8"/>
<name>A0A919NHY8_9ACTN</name>
<organism evidence="2 3">
    <name type="scientific">Paractinoplanes tereljensis</name>
    <dbReference type="NCBI Taxonomy" id="571912"/>
    <lineage>
        <taxon>Bacteria</taxon>
        <taxon>Bacillati</taxon>
        <taxon>Actinomycetota</taxon>
        <taxon>Actinomycetes</taxon>
        <taxon>Micromonosporales</taxon>
        <taxon>Micromonosporaceae</taxon>
        <taxon>Paractinoplanes</taxon>
    </lineage>
</organism>
<dbReference type="EMBL" id="BOMY01000012">
    <property type="protein sequence ID" value="GIF18999.1"/>
    <property type="molecule type" value="Genomic_DNA"/>
</dbReference>
<comment type="caution">
    <text evidence="2">The sequence shown here is derived from an EMBL/GenBank/DDBJ whole genome shotgun (WGS) entry which is preliminary data.</text>
</comment>
<sequence>MSEEDLREMELALGEIPPEAYLDGPPPGGELLLRRTLDEVRRERSRRVWRNRALLGAAAALAVVVALGAGALIGRSTVPPPEAVATAPARTATSADAGTGVTMTAVVRPAAGWVRIHATVAGVPAGEQCRLVVVSRDGSRAPAGSWMAPDSGRTTVDGSALIAPAEVVAVQAETYAGQILVTVPV</sequence>
<evidence type="ECO:0000256" key="1">
    <source>
        <dbReference type="SAM" id="Phobius"/>
    </source>
</evidence>
<accession>A0A919NHY8</accession>
<proteinExistence type="predicted"/>
<feature type="transmembrane region" description="Helical" evidence="1">
    <location>
        <begin position="53"/>
        <end position="73"/>
    </location>
</feature>
<keyword evidence="3" id="KW-1185">Reference proteome</keyword>
<reference evidence="2" key="1">
    <citation type="submission" date="2021-01" db="EMBL/GenBank/DDBJ databases">
        <title>Whole genome shotgun sequence of Actinoplanes tereljensis NBRC 105297.</title>
        <authorList>
            <person name="Komaki H."/>
            <person name="Tamura T."/>
        </authorList>
    </citation>
    <scope>NUCLEOTIDE SEQUENCE</scope>
    <source>
        <strain evidence="2">NBRC 105297</strain>
    </source>
</reference>